<sequence length="500" mass="57128">MDLKFYYCFLSLILLVAYGTEARKVVQGNSEDGNQQALKAIYGSEDNHQQSISGNGKLAIPFFFYKQDNDEQVKKENEHIHSEDNHQQALKAIYGAEDNHQQEISGNKKLTIPFFFYKQANDEQVKKENEHIHSEHNHQQEISGNKKLAIPFFFYKQANDEQVKKENEHIHSEHNHQQEISGNKKLAIPFFFYKQANDEQVKKENEHIHSEHNHQQEISGNKKLAIPFFFYKEGNNEQVKRRNEHIMHSSSHTHIDDPSIASIFFLQDDLKMGKTVTLSFQKRINLISSPSNSPQNFFPKKAADSIPFSFKELPNLLQRFSLSENSPQAKSMEDALRICELSSPITGETQYCATSAEGMLNFVHEIMGKKTQVETLSTTTHFSNEDSTPHPQNYTIVDVPQEVSAPKMVMCHILSCDYTVFYCHHTISDERKVSKVSLRNEANGDTVESIAVCHLDTSEWDPSHVSFRVLGVLPGASPICHFFPSSNDLVWVPKTGNEAL</sequence>
<evidence type="ECO:0000259" key="2">
    <source>
        <dbReference type="PROSITE" id="PS51277"/>
    </source>
</evidence>
<evidence type="ECO:0000313" key="4">
    <source>
        <dbReference type="Proteomes" id="UP000224567"/>
    </source>
</evidence>
<accession>A0A2G2XAB2</accession>
<keyword evidence="4" id="KW-1185">Reference proteome</keyword>
<dbReference type="AlphaFoldDB" id="A0A2G2XAB2"/>
<feature type="domain" description="BURP" evidence="2">
    <location>
        <begin position="264"/>
        <end position="494"/>
    </location>
</feature>
<proteinExistence type="predicted"/>
<dbReference type="Pfam" id="PF03181">
    <property type="entry name" value="BURP"/>
    <property type="match status" value="1"/>
</dbReference>
<dbReference type="STRING" id="33114.A0A2G2XAB2"/>
<dbReference type="InterPro" id="IPR044816">
    <property type="entry name" value="BURP"/>
</dbReference>
<reference evidence="3 4" key="1">
    <citation type="journal article" date="2017" name="Genome Biol.">
        <title>New reference genome sequences of hot pepper reveal the massive evolution of plant disease-resistance genes by retroduplication.</title>
        <authorList>
            <person name="Kim S."/>
            <person name="Park J."/>
            <person name="Yeom S.I."/>
            <person name="Kim Y.M."/>
            <person name="Seo E."/>
            <person name="Kim K.T."/>
            <person name="Kim M.S."/>
            <person name="Lee J.M."/>
            <person name="Cheong K."/>
            <person name="Shin H.S."/>
            <person name="Kim S.B."/>
            <person name="Han K."/>
            <person name="Lee J."/>
            <person name="Park M."/>
            <person name="Lee H.A."/>
            <person name="Lee H.Y."/>
            <person name="Lee Y."/>
            <person name="Oh S."/>
            <person name="Lee J.H."/>
            <person name="Choi E."/>
            <person name="Choi E."/>
            <person name="Lee S.E."/>
            <person name="Jeon J."/>
            <person name="Kim H."/>
            <person name="Choi G."/>
            <person name="Song H."/>
            <person name="Lee J."/>
            <person name="Lee S.C."/>
            <person name="Kwon J.K."/>
            <person name="Lee H.Y."/>
            <person name="Koo N."/>
            <person name="Hong Y."/>
            <person name="Kim R.W."/>
            <person name="Kang W.H."/>
            <person name="Huh J.H."/>
            <person name="Kang B.C."/>
            <person name="Yang T.J."/>
            <person name="Lee Y.H."/>
            <person name="Bennetzen J.L."/>
            <person name="Choi D."/>
        </authorList>
    </citation>
    <scope>NUCLEOTIDE SEQUENCE [LARGE SCALE GENOMIC DNA]</scope>
    <source>
        <strain evidence="4">cv. PBC81</strain>
    </source>
</reference>
<evidence type="ECO:0000313" key="3">
    <source>
        <dbReference type="EMBL" id="PHT54291.1"/>
    </source>
</evidence>
<dbReference type="Proteomes" id="UP000224567">
    <property type="component" value="Unassembled WGS sequence"/>
</dbReference>
<feature type="signal peptide" evidence="1">
    <location>
        <begin position="1"/>
        <end position="22"/>
    </location>
</feature>
<dbReference type="InterPro" id="IPR004873">
    <property type="entry name" value="BURP_dom"/>
</dbReference>
<dbReference type="SMART" id="SM01045">
    <property type="entry name" value="BURP"/>
    <property type="match status" value="1"/>
</dbReference>
<keyword evidence="1" id="KW-0732">Signal</keyword>
<gene>
    <name evidence="3" type="ORF">CQW23_08753</name>
</gene>
<dbReference type="OrthoDB" id="10283450at2759"/>
<name>A0A2G2XAB2_CAPBA</name>
<dbReference type="PANTHER" id="PTHR31236:SF68">
    <property type="entry name" value="BURP DOMAIN-CONTAINING PROTEIN"/>
    <property type="match status" value="1"/>
</dbReference>
<organism evidence="3 4">
    <name type="scientific">Capsicum baccatum</name>
    <name type="common">Peruvian pepper</name>
    <dbReference type="NCBI Taxonomy" id="33114"/>
    <lineage>
        <taxon>Eukaryota</taxon>
        <taxon>Viridiplantae</taxon>
        <taxon>Streptophyta</taxon>
        <taxon>Embryophyta</taxon>
        <taxon>Tracheophyta</taxon>
        <taxon>Spermatophyta</taxon>
        <taxon>Magnoliopsida</taxon>
        <taxon>eudicotyledons</taxon>
        <taxon>Gunneridae</taxon>
        <taxon>Pentapetalae</taxon>
        <taxon>asterids</taxon>
        <taxon>lamiids</taxon>
        <taxon>Solanales</taxon>
        <taxon>Solanaceae</taxon>
        <taxon>Solanoideae</taxon>
        <taxon>Capsiceae</taxon>
        <taxon>Capsicum</taxon>
    </lineage>
</organism>
<reference evidence="4" key="2">
    <citation type="journal article" date="2017" name="J. Anim. Genet.">
        <title>Multiple reference genome sequences of hot pepper reveal the massive evolution of plant disease resistance genes by retroduplication.</title>
        <authorList>
            <person name="Kim S."/>
            <person name="Park J."/>
            <person name="Yeom S.-I."/>
            <person name="Kim Y.-M."/>
            <person name="Seo E."/>
            <person name="Kim K.-T."/>
            <person name="Kim M.-S."/>
            <person name="Lee J.M."/>
            <person name="Cheong K."/>
            <person name="Shin H.-S."/>
            <person name="Kim S.-B."/>
            <person name="Han K."/>
            <person name="Lee J."/>
            <person name="Park M."/>
            <person name="Lee H.-A."/>
            <person name="Lee H.-Y."/>
            <person name="Lee Y."/>
            <person name="Oh S."/>
            <person name="Lee J.H."/>
            <person name="Choi E."/>
            <person name="Choi E."/>
            <person name="Lee S.E."/>
            <person name="Jeon J."/>
            <person name="Kim H."/>
            <person name="Choi G."/>
            <person name="Song H."/>
            <person name="Lee J."/>
            <person name="Lee S.-C."/>
            <person name="Kwon J.-K."/>
            <person name="Lee H.-Y."/>
            <person name="Koo N."/>
            <person name="Hong Y."/>
            <person name="Kim R.W."/>
            <person name="Kang W.-H."/>
            <person name="Huh J.H."/>
            <person name="Kang B.-C."/>
            <person name="Yang T.-J."/>
            <person name="Lee Y.-H."/>
            <person name="Bennetzen J.L."/>
            <person name="Choi D."/>
        </authorList>
    </citation>
    <scope>NUCLEOTIDE SEQUENCE [LARGE SCALE GENOMIC DNA]</scope>
    <source>
        <strain evidence="4">cv. PBC81</strain>
    </source>
</reference>
<dbReference type="PANTHER" id="PTHR31236">
    <property type="entry name" value="BURP DOMAIN PROTEIN USPL1-LIKE"/>
    <property type="match status" value="1"/>
</dbReference>
<evidence type="ECO:0000256" key="1">
    <source>
        <dbReference type="SAM" id="SignalP"/>
    </source>
</evidence>
<comment type="caution">
    <text evidence="3">The sequence shown here is derived from an EMBL/GenBank/DDBJ whole genome shotgun (WGS) entry which is preliminary data.</text>
</comment>
<dbReference type="PROSITE" id="PS51277">
    <property type="entry name" value="BURP"/>
    <property type="match status" value="1"/>
</dbReference>
<feature type="chain" id="PRO_5013767359" description="BURP domain-containing protein" evidence="1">
    <location>
        <begin position="23"/>
        <end position="500"/>
    </location>
</feature>
<protein>
    <recommendedName>
        <fullName evidence="2">BURP domain-containing protein</fullName>
    </recommendedName>
</protein>
<dbReference type="EMBL" id="MLFT02000003">
    <property type="protein sequence ID" value="PHT54291.1"/>
    <property type="molecule type" value="Genomic_DNA"/>
</dbReference>